<reference evidence="2" key="1">
    <citation type="journal article" date="2020" name="mSystems">
        <title>Genome- and Community-Level Interaction Insights into Carbon Utilization and Element Cycling Functions of Hydrothermarchaeota in Hydrothermal Sediment.</title>
        <authorList>
            <person name="Zhou Z."/>
            <person name="Liu Y."/>
            <person name="Xu W."/>
            <person name="Pan J."/>
            <person name="Luo Z.H."/>
            <person name="Li M."/>
        </authorList>
    </citation>
    <scope>NUCLEOTIDE SEQUENCE [LARGE SCALE GENOMIC DNA]</scope>
    <source>
        <strain evidence="2">SpSt-402</strain>
    </source>
</reference>
<name>A0A832M387_9CYAN</name>
<comment type="caution">
    <text evidence="2">The sequence shown here is derived from an EMBL/GenBank/DDBJ whole genome shotgun (WGS) entry which is preliminary data.</text>
</comment>
<dbReference type="EMBL" id="DSRD01000228">
    <property type="protein sequence ID" value="HGW93358.1"/>
    <property type="molecule type" value="Genomic_DNA"/>
</dbReference>
<feature type="transmembrane region" description="Helical" evidence="1">
    <location>
        <begin position="44"/>
        <end position="67"/>
    </location>
</feature>
<keyword evidence="1" id="KW-1133">Transmembrane helix</keyword>
<evidence type="ECO:0000313" key="2">
    <source>
        <dbReference type="EMBL" id="HGW93358.1"/>
    </source>
</evidence>
<evidence type="ECO:0000256" key="1">
    <source>
        <dbReference type="SAM" id="Phobius"/>
    </source>
</evidence>
<gene>
    <name evidence="2" type="ORF">ENR47_03595</name>
</gene>
<proteinExistence type="predicted"/>
<sequence length="77" mass="7854">MKTVVTILTSLILAGWIGGAAILAVQNFTAVSFKLLTFQSIEVPFGVFLALSAGLGAVGMAIAPLLIGSYPGADDED</sequence>
<protein>
    <submittedName>
        <fullName evidence="2">DUF1049 domain-containing protein</fullName>
    </submittedName>
</protein>
<organism evidence="2">
    <name type="scientific">Oscillatoriales cyanobacterium SpSt-402</name>
    <dbReference type="NCBI Taxonomy" id="2282168"/>
    <lineage>
        <taxon>Bacteria</taxon>
        <taxon>Bacillati</taxon>
        <taxon>Cyanobacteriota</taxon>
        <taxon>Cyanophyceae</taxon>
        <taxon>Oscillatoriophycideae</taxon>
        <taxon>Oscillatoriales</taxon>
    </lineage>
</organism>
<keyword evidence="1" id="KW-0812">Transmembrane</keyword>
<accession>A0A832M387</accession>
<keyword evidence="1" id="KW-0472">Membrane</keyword>
<dbReference type="AlphaFoldDB" id="A0A832M387"/>